<dbReference type="InterPro" id="IPR036641">
    <property type="entry name" value="HPT_dom_sf"/>
</dbReference>
<dbReference type="SUPFAM" id="SSF52172">
    <property type="entry name" value="CheY-like"/>
    <property type="match status" value="2"/>
</dbReference>
<proteinExistence type="predicted"/>
<dbReference type="InterPro" id="IPR036890">
    <property type="entry name" value="HATPase_C_sf"/>
</dbReference>
<dbReference type="InterPro" id="IPR003594">
    <property type="entry name" value="HATPase_dom"/>
</dbReference>
<evidence type="ECO:0000259" key="8">
    <source>
        <dbReference type="PROSITE" id="PS50109"/>
    </source>
</evidence>
<feature type="domain" description="PAC" evidence="11">
    <location>
        <begin position="207"/>
        <end position="259"/>
    </location>
</feature>
<dbReference type="Gene3D" id="1.20.120.160">
    <property type="entry name" value="HPT domain"/>
    <property type="match status" value="1"/>
</dbReference>
<name>A0ABR6XHN6_9BURK</name>
<dbReference type="InterPro" id="IPR008207">
    <property type="entry name" value="Sig_transdc_His_kin_Hpt_dom"/>
</dbReference>
<evidence type="ECO:0000313" key="13">
    <source>
        <dbReference type="EMBL" id="MBC3812366.1"/>
    </source>
</evidence>
<dbReference type="SUPFAM" id="SSF47226">
    <property type="entry name" value="Histidine-containing phosphotransfer domain, HPT domain"/>
    <property type="match status" value="1"/>
</dbReference>
<dbReference type="InterPro" id="IPR005467">
    <property type="entry name" value="His_kinase_dom"/>
</dbReference>
<dbReference type="PANTHER" id="PTHR45339:SF5">
    <property type="entry name" value="HISTIDINE KINASE"/>
    <property type="match status" value="1"/>
</dbReference>
<dbReference type="PROSITE" id="PS50113">
    <property type="entry name" value="PAC"/>
    <property type="match status" value="2"/>
</dbReference>
<dbReference type="Gene3D" id="3.30.565.10">
    <property type="entry name" value="Histidine kinase-like ATPase, C-terminal domain"/>
    <property type="match status" value="1"/>
</dbReference>
<feature type="domain" description="HPt" evidence="12">
    <location>
        <begin position="1078"/>
        <end position="1175"/>
    </location>
</feature>
<feature type="domain" description="PAS" evidence="10">
    <location>
        <begin position="149"/>
        <end position="180"/>
    </location>
</feature>
<comment type="caution">
    <text evidence="13">The sequence shown here is derived from an EMBL/GenBank/DDBJ whole genome shotgun (WGS) entry which is preliminary data.</text>
</comment>
<dbReference type="SMART" id="SM00448">
    <property type="entry name" value="REC"/>
    <property type="match status" value="2"/>
</dbReference>
<dbReference type="PROSITE" id="PS50110">
    <property type="entry name" value="RESPONSE_REGULATORY"/>
    <property type="match status" value="2"/>
</dbReference>
<feature type="domain" description="Response regulatory" evidence="9">
    <location>
        <begin position="767"/>
        <end position="888"/>
    </location>
</feature>
<dbReference type="Pfam" id="PF00072">
    <property type="entry name" value="Response_reg"/>
    <property type="match status" value="2"/>
</dbReference>
<dbReference type="CDD" id="cd00088">
    <property type="entry name" value="HPT"/>
    <property type="match status" value="1"/>
</dbReference>
<dbReference type="InterPro" id="IPR013767">
    <property type="entry name" value="PAS_fold"/>
</dbReference>
<organism evidence="13 14">
    <name type="scientific">Undibacterium aquatile</name>
    <dbReference type="NCBI Taxonomy" id="1537398"/>
    <lineage>
        <taxon>Bacteria</taxon>
        <taxon>Pseudomonadati</taxon>
        <taxon>Pseudomonadota</taxon>
        <taxon>Betaproteobacteria</taxon>
        <taxon>Burkholderiales</taxon>
        <taxon>Oxalobacteraceae</taxon>
        <taxon>Undibacterium</taxon>
    </lineage>
</organism>
<comment type="catalytic activity">
    <reaction evidence="1">
        <text>ATP + protein L-histidine = ADP + protein N-phospho-L-histidine.</text>
        <dbReference type="EC" id="2.7.13.3"/>
    </reaction>
</comment>
<dbReference type="SMART" id="SM00091">
    <property type="entry name" value="PAS"/>
    <property type="match status" value="3"/>
</dbReference>
<dbReference type="InterPro" id="IPR001610">
    <property type="entry name" value="PAC"/>
</dbReference>
<dbReference type="PANTHER" id="PTHR45339">
    <property type="entry name" value="HYBRID SIGNAL TRANSDUCTION HISTIDINE KINASE J"/>
    <property type="match status" value="1"/>
</dbReference>
<evidence type="ECO:0000256" key="6">
    <source>
        <dbReference type="PROSITE-ProRule" id="PRU00169"/>
    </source>
</evidence>
<dbReference type="InterPro" id="IPR035965">
    <property type="entry name" value="PAS-like_dom_sf"/>
</dbReference>
<dbReference type="CDD" id="cd00130">
    <property type="entry name" value="PAS"/>
    <property type="match status" value="3"/>
</dbReference>
<dbReference type="Pfam" id="PF13426">
    <property type="entry name" value="PAS_9"/>
    <property type="match status" value="2"/>
</dbReference>
<dbReference type="SUPFAM" id="SSF55785">
    <property type="entry name" value="PYP-like sensor domain (PAS domain)"/>
    <property type="match status" value="3"/>
</dbReference>
<dbReference type="CDD" id="cd00156">
    <property type="entry name" value="REC"/>
    <property type="match status" value="1"/>
</dbReference>
<dbReference type="Gene3D" id="3.30.450.20">
    <property type="entry name" value="PAS domain"/>
    <property type="match status" value="3"/>
</dbReference>
<reference evidence="13 14" key="1">
    <citation type="submission" date="2020-08" db="EMBL/GenBank/DDBJ databases">
        <title>Novel species isolated from subtropical streams in China.</title>
        <authorList>
            <person name="Lu H."/>
        </authorList>
    </citation>
    <scope>NUCLEOTIDE SEQUENCE [LARGE SCALE GENOMIC DNA]</scope>
    <source>
        <strain evidence="13 14">CCTCC AB 2015119</strain>
    </source>
</reference>
<gene>
    <name evidence="13" type="ORF">H8K26_13020</name>
</gene>
<dbReference type="PROSITE" id="PS50109">
    <property type="entry name" value="HIS_KIN"/>
    <property type="match status" value="1"/>
</dbReference>
<dbReference type="InterPro" id="IPR004358">
    <property type="entry name" value="Sig_transdc_His_kin-like_C"/>
</dbReference>
<dbReference type="InterPro" id="IPR011006">
    <property type="entry name" value="CheY-like_superfamily"/>
</dbReference>
<dbReference type="EC" id="2.7.13.3" evidence="2"/>
<evidence type="ECO:0000256" key="4">
    <source>
        <dbReference type="ARBA" id="ARBA00023012"/>
    </source>
</evidence>
<feature type="region of interest" description="Disordered" evidence="7">
    <location>
        <begin position="81"/>
        <end position="102"/>
    </location>
</feature>
<keyword evidence="4" id="KW-0902">Two-component regulatory system</keyword>
<feature type="domain" description="Response regulatory" evidence="9">
    <location>
        <begin position="914"/>
        <end position="1034"/>
    </location>
</feature>
<dbReference type="Pfam" id="PF00512">
    <property type="entry name" value="HisKA"/>
    <property type="match status" value="1"/>
</dbReference>
<feature type="modified residue" description="4-aspartylphosphate" evidence="6">
    <location>
        <position position="963"/>
    </location>
</feature>
<dbReference type="InterPro" id="IPR001789">
    <property type="entry name" value="Sig_transdc_resp-reg_receiver"/>
</dbReference>
<accession>A0ABR6XHN6</accession>
<dbReference type="PROSITE" id="PS50112">
    <property type="entry name" value="PAS"/>
    <property type="match status" value="3"/>
</dbReference>
<dbReference type="CDD" id="cd17546">
    <property type="entry name" value="REC_hyHK_CKI1_RcsC-like"/>
    <property type="match status" value="1"/>
</dbReference>
<dbReference type="Pfam" id="PF00989">
    <property type="entry name" value="PAS"/>
    <property type="match status" value="1"/>
</dbReference>
<dbReference type="CDD" id="cd00082">
    <property type="entry name" value="HisKA"/>
    <property type="match status" value="1"/>
</dbReference>
<dbReference type="SMART" id="SM00388">
    <property type="entry name" value="HisKA"/>
    <property type="match status" value="1"/>
</dbReference>
<evidence type="ECO:0000256" key="5">
    <source>
        <dbReference type="PROSITE-ProRule" id="PRU00110"/>
    </source>
</evidence>
<evidence type="ECO:0000259" key="11">
    <source>
        <dbReference type="PROSITE" id="PS50113"/>
    </source>
</evidence>
<dbReference type="PRINTS" id="PR00344">
    <property type="entry name" value="BCTRLSENSOR"/>
</dbReference>
<feature type="domain" description="PAS" evidence="10">
    <location>
        <begin position="260"/>
        <end position="335"/>
    </location>
</feature>
<evidence type="ECO:0000313" key="14">
    <source>
        <dbReference type="Proteomes" id="UP000637632"/>
    </source>
</evidence>
<feature type="modified residue" description="4-aspartylphosphate" evidence="6">
    <location>
        <position position="821"/>
    </location>
</feature>
<dbReference type="Gene3D" id="3.40.50.2300">
    <property type="match status" value="2"/>
</dbReference>
<protein>
    <recommendedName>
        <fullName evidence="2">histidine kinase</fullName>
        <ecNumber evidence="2">2.7.13.3</ecNumber>
    </recommendedName>
</protein>
<dbReference type="InterPro" id="IPR036097">
    <property type="entry name" value="HisK_dim/P_sf"/>
</dbReference>
<dbReference type="InterPro" id="IPR000700">
    <property type="entry name" value="PAS-assoc_C"/>
</dbReference>
<dbReference type="EMBL" id="JACOFT010000004">
    <property type="protein sequence ID" value="MBC3812366.1"/>
    <property type="molecule type" value="Genomic_DNA"/>
</dbReference>
<dbReference type="SMART" id="SM00086">
    <property type="entry name" value="PAC"/>
    <property type="match status" value="3"/>
</dbReference>
<keyword evidence="14" id="KW-1185">Reference proteome</keyword>
<evidence type="ECO:0000259" key="9">
    <source>
        <dbReference type="PROSITE" id="PS50110"/>
    </source>
</evidence>
<dbReference type="SUPFAM" id="SSF47384">
    <property type="entry name" value="Homodimeric domain of signal transducing histidine kinase"/>
    <property type="match status" value="1"/>
</dbReference>
<dbReference type="PROSITE" id="PS50894">
    <property type="entry name" value="HPT"/>
    <property type="match status" value="1"/>
</dbReference>
<evidence type="ECO:0000256" key="3">
    <source>
        <dbReference type="ARBA" id="ARBA00022553"/>
    </source>
</evidence>
<keyword evidence="3 6" id="KW-0597">Phosphoprotein</keyword>
<evidence type="ECO:0000259" key="12">
    <source>
        <dbReference type="PROSITE" id="PS50894"/>
    </source>
</evidence>
<dbReference type="Proteomes" id="UP000637632">
    <property type="component" value="Unassembled WGS sequence"/>
</dbReference>
<dbReference type="NCBIfam" id="TIGR00229">
    <property type="entry name" value="sensory_box"/>
    <property type="match status" value="3"/>
</dbReference>
<feature type="domain" description="PAS" evidence="10">
    <location>
        <begin position="391"/>
        <end position="462"/>
    </location>
</feature>
<dbReference type="RefSeq" id="WP_190480052.1">
    <property type="nucleotide sequence ID" value="NZ_JACOFT010000004.1"/>
</dbReference>
<dbReference type="SUPFAM" id="SSF55874">
    <property type="entry name" value="ATPase domain of HSP90 chaperone/DNA topoisomerase II/histidine kinase"/>
    <property type="match status" value="1"/>
</dbReference>
<dbReference type="CDD" id="cd16922">
    <property type="entry name" value="HATPase_EvgS-ArcB-TorS-like"/>
    <property type="match status" value="1"/>
</dbReference>
<feature type="domain" description="Histidine kinase" evidence="8">
    <location>
        <begin position="529"/>
        <end position="750"/>
    </location>
</feature>
<sequence>MRHILSLLQNSNSLGIHSEGQLETVLGELEQLTRLPDLPAMSDSTRQVLRGMRHFFAQIDLDYQRSDSELAEYRQRLRPNSDALSHTNASLQQECESGNQIPPTLKATNDQLFFSSGESSDENISSDKLKSALTALQKQQFVLDQHAIVSVTDPSGTIIYVNEKFCEISKYGSAELIGQNHRIVNSGLHTLAFFQNMWRTITSGHVWHGEIRNKAKDGSYYWTNATIVPFLDSHQRPYQYISIRTDITEQWRLREKIESNQTLMQNMMHNLGQGVYTLDTQGVCTFLNPEAERILGRSLVDLKGKILHDLVHSIRPDGAHVQNQDCPIHQTIMSGEVFRSDLEYFQHQSGSLFPVSIVASPIIDHGKIVGSVAVFKDISDRLATDRALRDSEARQRMLLDNAADAVFVANTSQQLVYVNDLAANMLGYSRVGLLGSSMYNLLPLADRELAMRNFLCHILEEKHLRAEITLLKKDGDTIPVELNAALLPDGSIYGSCRDITERLRFEADLLQAKNDAEAANKAKSEFLATMSHEIRTPMNGIIGMTELALDTDLSGEQREYLELVKLSSQSLMSIINDILDFSKIESGKIELEKIEFSLRELVASCLRALSLRASEKGIELVYKIDAAIPEIVIGDPGRLRQIMTNLVGNAIKFSEKGEVIVDVQLAHENTTRLDIYFAVTDHGIGIPKAKQSSIFDAFSQADTSTTRKYGGTGLGLTISSRLVHCMNGLLALNSEPGKGSTFYFTISLVKTEKDRASKRVVDFAGMTALIVDDNAVNRLFFSDTLRKWKIKPVAATSADEALRLLTQMQSDGQHIDVILLDVCMPGMSGFEFLTRLASEYEELKSKTVLLSSAGSREGFLDCQGLGMTNYVLKPVSQSELYDAISTVVKGENKKTTAGVQDQLDSTQYSSPPLRILVVEDNPVNQKLILALLNKWSHIATVAENGLDALSQFSRQPFDVILMDMQMPKMGGVEATQRIREAEHSYGDGRHTPIIAMTANAMPGDWEICHEAGMDYYLSKPIRAELLRELLKQLAQNTKVTAEQALQSVKTDMNNPPSKTDMPTENTSFDYDAALLNADTEIVNIIAHSFLDACDQYEAEIADAVARQDSELLYRSAHTLKGLVGNFCAVPVESLARELEHFGKTNDLSMAAAKQVELFTQLDQMNTALKKFLATN</sequence>
<feature type="compositionally biased region" description="Polar residues" evidence="7">
    <location>
        <begin position="82"/>
        <end position="102"/>
    </location>
</feature>
<feature type="modified residue" description="Phosphohistidine" evidence="5">
    <location>
        <position position="1117"/>
    </location>
</feature>
<evidence type="ECO:0000256" key="7">
    <source>
        <dbReference type="SAM" id="MobiDB-lite"/>
    </source>
</evidence>
<dbReference type="Gene3D" id="1.10.287.130">
    <property type="match status" value="1"/>
</dbReference>
<dbReference type="InterPro" id="IPR000014">
    <property type="entry name" value="PAS"/>
</dbReference>
<dbReference type="SMART" id="SM00387">
    <property type="entry name" value="HATPase_c"/>
    <property type="match status" value="1"/>
</dbReference>
<evidence type="ECO:0000256" key="1">
    <source>
        <dbReference type="ARBA" id="ARBA00000085"/>
    </source>
</evidence>
<dbReference type="Pfam" id="PF01627">
    <property type="entry name" value="Hpt"/>
    <property type="match status" value="1"/>
</dbReference>
<dbReference type="Pfam" id="PF02518">
    <property type="entry name" value="HATPase_c"/>
    <property type="match status" value="1"/>
</dbReference>
<evidence type="ECO:0000256" key="2">
    <source>
        <dbReference type="ARBA" id="ARBA00012438"/>
    </source>
</evidence>
<feature type="domain" description="PAC" evidence="11">
    <location>
        <begin position="338"/>
        <end position="390"/>
    </location>
</feature>
<dbReference type="InterPro" id="IPR003661">
    <property type="entry name" value="HisK_dim/P_dom"/>
</dbReference>
<evidence type="ECO:0000259" key="10">
    <source>
        <dbReference type="PROSITE" id="PS50112"/>
    </source>
</evidence>